<proteinExistence type="predicted"/>
<name>A0ABX8BF43_9ACTN</name>
<dbReference type="Gene3D" id="3.40.50.1820">
    <property type="entry name" value="alpha/beta hydrolase"/>
    <property type="match status" value="1"/>
</dbReference>
<dbReference type="SUPFAM" id="SSF53474">
    <property type="entry name" value="alpha/beta-Hydrolases"/>
    <property type="match status" value="1"/>
</dbReference>
<gene>
    <name evidence="1" type="ORF">KGD84_20625</name>
</gene>
<accession>A0ABX8BF43</accession>
<evidence type="ECO:0000313" key="1">
    <source>
        <dbReference type="EMBL" id="QUX20869.1"/>
    </source>
</evidence>
<protein>
    <recommendedName>
        <fullName evidence="3">Alpha/beta hydrolase</fullName>
    </recommendedName>
</protein>
<dbReference type="RefSeq" id="WP_220562066.1">
    <property type="nucleotide sequence ID" value="NZ_CP074133.1"/>
</dbReference>
<evidence type="ECO:0008006" key="3">
    <source>
        <dbReference type="Google" id="ProtNLM"/>
    </source>
</evidence>
<dbReference type="Proteomes" id="UP000676079">
    <property type="component" value="Chromosome"/>
</dbReference>
<evidence type="ECO:0000313" key="2">
    <source>
        <dbReference type="Proteomes" id="UP000676079"/>
    </source>
</evidence>
<reference evidence="1 2" key="1">
    <citation type="submission" date="2021-05" db="EMBL/GenBank/DDBJ databases">
        <title>Direct Submission.</title>
        <authorList>
            <person name="Li K."/>
            <person name="Gao J."/>
        </authorList>
    </citation>
    <scope>NUCLEOTIDE SEQUENCE [LARGE SCALE GENOMIC DNA]</scope>
    <source>
        <strain evidence="1 2">Mg02</strain>
    </source>
</reference>
<keyword evidence="2" id="KW-1185">Reference proteome</keyword>
<dbReference type="EMBL" id="CP074133">
    <property type="protein sequence ID" value="QUX20869.1"/>
    <property type="molecule type" value="Genomic_DNA"/>
</dbReference>
<organism evidence="1 2">
    <name type="scientific">Nocardiopsis changdeensis</name>
    <dbReference type="NCBI Taxonomy" id="2831969"/>
    <lineage>
        <taxon>Bacteria</taxon>
        <taxon>Bacillati</taxon>
        <taxon>Actinomycetota</taxon>
        <taxon>Actinomycetes</taxon>
        <taxon>Streptosporangiales</taxon>
        <taxon>Nocardiopsidaceae</taxon>
        <taxon>Nocardiopsis</taxon>
    </lineage>
</organism>
<sequence length="408" mass="43947">MSTTEEQAAEALQAAPPIILAPGPRTTDRIPPPPTDVWDLPYGTAWVYQGEGNSGLTRPVLIADGFSSGPSDLALTWELLEYGPFPLLSELRRRGRDVVLVGYHERSAPILQNAETVIAAVTEANDRRVGDHPLAVGGFSMGGLVTRYALAKMETTGTDHQARLYYSWDSPHTGAWIPVPLQAFAHYIKKLDGRFSDQINSPASQELLTRHTASWKDKPTASEKRRAFLRALEEVGNWPQEPRLIALANGPATGAGNGVDPDAEAVVGKGPAVTGTELRTQAEGDDRLAAKLRVVTLPTRQIRTSGLPDADGAPGGTLPGFGILADALNALPALLGFKVDAPVREHCFVPAVSAVAAREPATHEDLYTPLSEEELEKTPFDAVKLATRNEMHALVSEELATWFLNQLP</sequence>
<dbReference type="InterPro" id="IPR029058">
    <property type="entry name" value="AB_hydrolase_fold"/>
</dbReference>